<comment type="function">
    <text evidence="8">F(1)F(0) ATP synthase produces ATP from ADP in the presence of a proton or sodium gradient. F-type ATPases consist of two structural domains, F(1) containing the extramembraneous catalytic core and F(0) containing the membrane proton channel, linked together by a central stalk and a peripheral stalk. During catalysis, ATP synthesis in the catalytic domain of F(1) is coupled via a rotary mechanism of the central stalk subunits to proton translocation.</text>
</comment>
<evidence type="ECO:0000256" key="1">
    <source>
        <dbReference type="ARBA" id="ARBA00004370"/>
    </source>
</evidence>
<dbReference type="PRINTS" id="PR00125">
    <property type="entry name" value="ATPASEDELTA"/>
</dbReference>
<dbReference type="PANTHER" id="PTHR11910">
    <property type="entry name" value="ATP SYNTHASE DELTA CHAIN"/>
    <property type="match status" value="1"/>
</dbReference>
<dbReference type="NCBIfam" id="NF004402">
    <property type="entry name" value="PRK05758.2-2"/>
    <property type="match status" value="1"/>
</dbReference>
<evidence type="ECO:0000256" key="6">
    <source>
        <dbReference type="ARBA" id="ARBA00023196"/>
    </source>
</evidence>
<dbReference type="InterPro" id="IPR000711">
    <property type="entry name" value="ATPase_OSCP/dsu"/>
</dbReference>
<dbReference type="InterPro" id="IPR020781">
    <property type="entry name" value="ATPase_OSCP/d_CS"/>
</dbReference>
<keyword evidence="2 8" id="KW-0813">Transport</keyword>
<dbReference type="Pfam" id="PF00213">
    <property type="entry name" value="OSCP"/>
    <property type="match status" value="1"/>
</dbReference>
<keyword evidence="3 8" id="KW-0375">Hydrogen ion transport</keyword>
<dbReference type="PROSITE" id="PS00389">
    <property type="entry name" value="ATPASE_DELTA"/>
    <property type="match status" value="1"/>
</dbReference>
<dbReference type="GO" id="GO:0005886">
    <property type="term" value="C:plasma membrane"/>
    <property type="evidence" value="ECO:0007669"/>
    <property type="project" value="UniProtKB-SubCell"/>
</dbReference>
<dbReference type="Gene3D" id="1.10.520.20">
    <property type="entry name" value="N-terminal domain of the delta subunit of the F1F0-ATP synthase"/>
    <property type="match status" value="1"/>
</dbReference>
<sequence>MAELTTVARPYAKAAFQLAQSQGALAEWSAMLALAGHVIADEAFAAYVARPTLSAKDQADAVLSVVSDQFNAEGENFIRQLAGNKRLAALPAISALFDELRAQAEGAVDVAVTAAFEMSETQQSAMARVLAEKLSRQVNLTTAVDASLIGGAVIHAGDLVIDASVRGKLGKLRATLNT</sequence>
<dbReference type="RefSeq" id="WP_116207196.1">
    <property type="nucleotide sequence ID" value="NZ_QUNR01000001.1"/>
</dbReference>
<keyword evidence="10" id="KW-1185">Reference proteome</keyword>
<keyword evidence="7 8" id="KW-0066">ATP synthesis</keyword>
<organism evidence="9 10">
    <name type="scientific">Paraperlucidibaca baekdonensis</name>
    <dbReference type="NCBI Taxonomy" id="748120"/>
    <lineage>
        <taxon>Bacteria</taxon>
        <taxon>Pseudomonadati</taxon>
        <taxon>Pseudomonadota</taxon>
        <taxon>Gammaproteobacteria</taxon>
        <taxon>Moraxellales</taxon>
        <taxon>Moraxellaceae</taxon>
        <taxon>Paraperlucidibaca</taxon>
    </lineage>
</organism>
<reference evidence="9 10" key="1">
    <citation type="submission" date="2018-08" db="EMBL/GenBank/DDBJ databases">
        <title>Genomic Encyclopedia of Type Strains, Phase IV (KMG-IV): sequencing the most valuable type-strain genomes for metagenomic binning, comparative biology and taxonomic classification.</title>
        <authorList>
            <person name="Goeker M."/>
        </authorList>
    </citation>
    <scope>NUCLEOTIDE SEQUENCE [LARGE SCALE GENOMIC DNA]</scope>
    <source>
        <strain evidence="9 10">DSM 26022</strain>
    </source>
</reference>
<dbReference type="OrthoDB" id="9816221at2"/>
<dbReference type="GO" id="GO:0045259">
    <property type="term" value="C:proton-transporting ATP synthase complex"/>
    <property type="evidence" value="ECO:0007669"/>
    <property type="project" value="UniProtKB-KW"/>
</dbReference>
<gene>
    <name evidence="8" type="primary">atpH</name>
    <name evidence="9" type="ORF">DFR26_0330</name>
</gene>
<evidence type="ECO:0000256" key="4">
    <source>
        <dbReference type="ARBA" id="ARBA00023065"/>
    </source>
</evidence>
<accession>A0A3E0H8S9</accession>
<keyword evidence="5 8" id="KW-0472">Membrane</keyword>
<dbReference type="EMBL" id="QUNR01000001">
    <property type="protein sequence ID" value="REH40131.1"/>
    <property type="molecule type" value="Genomic_DNA"/>
</dbReference>
<name>A0A3E0H8S9_9GAMM</name>
<dbReference type="GO" id="GO:0046933">
    <property type="term" value="F:proton-transporting ATP synthase activity, rotational mechanism"/>
    <property type="evidence" value="ECO:0007669"/>
    <property type="project" value="UniProtKB-UniRule"/>
</dbReference>
<keyword evidence="4 8" id="KW-0406">Ion transport</keyword>
<comment type="function">
    <text evidence="8">This protein is part of the stalk that links CF(0) to CF(1). It either transmits conformational changes from CF(0) to CF(1) or is implicated in proton conduction.</text>
</comment>
<evidence type="ECO:0000256" key="2">
    <source>
        <dbReference type="ARBA" id="ARBA00022448"/>
    </source>
</evidence>
<dbReference type="Proteomes" id="UP000256774">
    <property type="component" value="Unassembled WGS sequence"/>
</dbReference>
<evidence type="ECO:0000313" key="9">
    <source>
        <dbReference type="EMBL" id="REH40131.1"/>
    </source>
</evidence>
<evidence type="ECO:0000313" key="10">
    <source>
        <dbReference type="Proteomes" id="UP000256774"/>
    </source>
</evidence>
<keyword evidence="6 8" id="KW-0139">CF(1)</keyword>
<comment type="similarity">
    <text evidence="8">Belongs to the ATPase delta chain family.</text>
</comment>
<dbReference type="AlphaFoldDB" id="A0A3E0H8S9"/>
<evidence type="ECO:0000256" key="8">
    <source>
        <dbReference type="HAMAP-Rule" id="MF_01416"/>
    </source>
</evidence>
<dbReference type="NCBIfam" id="TIGR01145">
    <property type="entry name" value="ATP_synt_delta"/>
    <property type="match status" value="1"/>
</dbReference>
<keyword evidence="8" id="KW-1003">Cell membrane</keyword>
<dbReference type="SUPFAM" id="SSF47928">
    <property type="entry name" value="N-terminal domain of the delta subunit of the F1F0-ATP synthase"/>
    <property type="match status" value="1"/>
</dbReference>
<protein>
    <recommendedName>
        <fullName evidence="8">ATP synthase subunit delta</fullName>
    </recommendedName>
    <alternativeName>
        <fullName evidence="8">ATP synthase F(1) sector subunit delta</fullName>
    </alternativeName>
    <alternativeName>
        <fullName evidence="8">F-type ATPase subunit delta</fullName>
        <shortName evidence="8">F-ATPase subunit delta</shortName>
    </alternativeName>
</protein>
<evidence type="ECO:0000256" key="5">
    <source>
        <dbReference type="ARBA" id="ARBA00023136"/>
    </source>
</evidence>
<comment type="caution">
    <text evidence="9">The sequence shown here is derived from an EMBL/GenBank/DDBJ whole genome shotgun (WGS) entry which is preliminary data.</text>
</comment>
<dbReference type="HAMAP" id="MF_01416">
    <property type="entry name" value="ATP_synth_delta_bact"/>
    <property type="match status" value="1"/>
</dbReference>
<comment type="subcellular location">
    <subcellularLocation>
        <location evidence="8">Cell membrane</location>
        <topology evidence="8">Peripheral membrane protein</topology>
    </subcellularLocation>
    <subcellularLocation>
        <location evidence="1">Membrane</location>
    </subcellularLocation>
</comment>
<dbReference type="InterPro" id="IPR026015">
    <property type="entry name" value="ATP_synth_OSCP/delta_N_sf"/>
</dbReference>
<evidence type="ECO:0000256" key="3">
    <source>
        <dbReference type="ARBA" id="ARBA00022781"/>
    </source>
</evidence>
<proteinExistence type="inferred from homology"/>
<evidence type="ECO:0000256" key="7">
    <source>
        <dbReference type="ARBA" id="ARBA00023310"/>
    </source>
</evidence>